<reference evidence="3" key="1">
    <citation type="submission" date="2023-07" db="EMBL/GenBank/DDBJ databases">
        <title>Whole genome shotgun sequence of Streptomyces spororaveus NBRC 15456.</title>
        <authorList>
            <person name="Komaki H."/>
            <person name="Tamura T."/>
        </authorList>
    </citation>
    <scope>NUCLEOTIDE SEQUENCE [LARGE SCALE GENOMIC DNA]</scope>
    <source>
        <strain evidence="3">NBRC 15456</strain>
    </source>
</reference>
<feature type="compositionally biased region" description="Basic and acidic residues" evidence="1">
    <location>
        <begin position="195"/>
        <end position="204"/>
    </location>
</feature>
<keyword evidence="3" id="KW-1185">Reference proteome</keyword>
<evidence type="ECO:0000313" key="3">
    <source>
        <dbReference type="Proteomes" id="UP000608522"/>
    </source>
</evidence>
<name>A0ABQ3T7L9_9ACTN</name>
<feature type="region of interest" description="Disordered" evidence="1">
    <location>
        <begin position="1"/>
        <end position="20"/>
    </location>
</feature>
<organism evidence="2 3">
    <name type="scientific">Streptomyces spororaveus</name>
    <dbReference type="NCBI Taxonomy" id="284039"/>
    <lineage>
        <taxon>Bacteria</taxon>
        <taxon>Bacillati</taxon>
        <taxon>Actinomycetota</taxon>
        <taxon>Actinomycetes</taxon>
        <taxon>Kitasatosporales</taxon>
        <taxon>Streptomycetaceae</taxon>
        <taxon>Streptomyces</taxon>
    </lineage>
</organism>
<evidence type="ECO:0000256" key="1">
    <source>
        <dbReference type="SAM" id="MobiDB-lite"/>
    </source>
</evidence>
<feature type="compositionally biased region" description="Pro residues" evidence="1">
    <location>
        <begin position="221"/>
        <end position="326"/>
    </location>
</feature>
<feature type="compositionally biased region" description="Basic residues" evidence="1">
    <location>
        <begin position="205"/>
        <end position="220"/>
    </location>
</feature>
<dbReference type="EMBL" id="BNED01000005">
    <property type="protein sequence ID" value="GHI76360.1"/>
    <property type="molecule type" value="Genomic_DNA"/>
</dbReference>
<dbReference type="Proteomes" id="UP000608522">
    <property type="component" value="Unassembled WGS sequence"/>
</dbReference>
<sequence>MRDTLGTDMSMPGGAQAGRSIGVSKRWSCGRPCEVGLLSEPNVLIISQQGEQKRKLAIRSSSHTKATAAPGGGMTDTDKSLMGIGRESIVVTTLPTHEWLKPRWSAVHPFRRTGAEPRVPGRARAHAPGVNRACARRLLAVPVLLWAALSVTPAVADSRAYATTDSGDGPAATAVAAVAAAAGGNDRGRGPRGGHHGDDQGSDHGKRHGSRPGGGRHGHPHCPPPPPPPPCPPKPPKPTPPPEPTPPPPPPPLPTPPPKPAPPKPPPPPAPAPKPVPKPVRPAPPPSKPAPPAPRVVRAPAPPPPAPPAPPPPPAPEVKPVPPKPVARPAYHAAARKPVEHHISPVTFTLMTAAPAVLAIVALRPR</sequence>
<dbReference type="PRINTS" id="PR01217">
    <property type="entry name" value="PRICHEXTENSN"/>
</dbReference>
<proteinExistence type="predicted"/>
<protein>
    <submittedName>
        <fullName evidence="2">Uncharacterized protein</fullName>
    </submittedName>
</protein>
<feature type="region of interest" description="Disordered" evidence="1">
    <location>
        <begin position="183"/>
        <end position="334"/>
    </location>
</feature>
<gene>
    <name evidence="2" type="ORF">Sspor_19210</name>
</gene>
<comment type="caution">
    <text evidence="2">The sequence shown here is derived from an EMBL/GenBank/DDBJ whole genome shotgun (WGS) entry which is preliminary data.</text>
</comment>
<evidence type="ECO:0000313" key="2">
    <source>
        <dbReference type="EMBL" id="GHI76360.1"/>
    </source>
</evidence>
<feature type="region of interest" description="Disordered" evidence="1">
    <location>
        <begin position="55"/>
        <end position="80"/>
    </location>
</feature>
<accession>A0ABQ3T7L9</accession>